<proteinExistence type="predicted"/>
<dbReference type="InterPro" id="IPR050902">
    <property type="entry name" value="ABC_Transporter_SBP"/>
</dbReference>
<feature type="domain" description="Fe/B12 periplasmic-binding" evidence="2">
    <location>
        <begin position="67"/>
        <end position="320"/>
    </location>
</feature>
<gene>
    <name evidence="3" type="ORF">M0220_00800</name>
</gene>
<dbReference type="PROSITE" id="PS50983">
    <property type="entry name" value="FE_B12_PBP"/>
    <property type="match status" value="1"/>
</dbReference>
<dbReference type="KEGG" id="hqn:M0220_00800"/>
<accession>A0AA46TSG3</accession>
<dbReference type="InterPro" id="IPR054828">
    <property type="entry name" value="Vit_B12_bind_prot"/>
</dbReference>
<evidence type="ECO:0000313" key="4">
    <source>
        <dbReference type="Proteomes" id="UP001164935"/>
    </source>
</evidence>
<dbReference type="CDD" id="cd01144">
    <property type="entry name" value="BtuF"/>
    <property type="match status" value="1"/>
</dbReference>
<dbReference type="Proteomes" id="UP001164935">
    <property type="component" value="Chromosome"/>
</dbReference>
<keyword evidence="1" id="KW-0732">Signal</keyword>
<dbReference type="GO" id="GO:0071281">
    <property type="term" value="P:cellular response to iron ion"/>
    <property type="evidence" value="ECO:0007669"/>
    <property type="project" value="TreeGrafter"/>
</dbReference>
<reference evidence="3" key="1">
    <citation type="submission" date="2022-05" db="EMBL/GenBank/DDBJ databases">
        <title>Complete sequence of a novel PHA-producing Halomonas strain.</title>
        <authorList>
            <person name="Zheng Z."/>
        </authorList>
    </citation>
    <scope>NUCLEOTIDE SEQUENCE</scope>
    <source>
        <strain evidence="3">ZZQ-149</strain>
    </source>
</reference>
<dbReference type="PANTHER" id="PTHR30535">
    <property type="entry name" value="VITAMIN B12-BINDING PROTEIN"/>
    <property type="match status" value="1"/>
</dbReference>
<evidence type="ECO:0000256" key="1">
    <source>
        <dbReference type="ARBA" id="ARBA00022729"/>
    </source>
</evidence>
<dbReference type="InterPro" id="IPR002491">
    <property type="entry name" value="ABC_transptr_periplasmic_BD"/>
</dbReference>
<sequence length="329" mass="36077">MSKQCGAIGPALPLKRFLFNRCLQTLFTLPLLTLGGVVSSAVVADDHSRCVVDDREREVCLHTEARRIATLSPGATELTYAAGAGEQVVAVVSYSDYPPEAKQVASVGSHTRIDLEALVGLAPDLVIGWVTGNPAEQMETLEALGMPVFYIEPRTVDDVADTIERLARLAGTELAGQQVADSFRQGMAELAARYSDREPVRTFYQVWDQPLMSVNDEHLIGQVVQLCSGENVFGDQLRLVPRLDDEAVLAANPEAIIAGGMGEENRHWLTHWEQYPHLSAVADDSLYFVPPSLIQRPTPRLLDGAQLLCEKLEQTRQKRARAASMDKDS</sequence>
<dbReference type="Gene3D" id="3.40.50.1980">
    <property type="entry name" value="Nitrogenase molybdenum iron protein domain"/>
    <property type="match status" value="2"/>
</dbReference>
<dbReference type="AlphaFoldDB" id="A0AA46TSG3"/>
<dbReference type="EMBL" id="CP096973">
    <property type="protein sequence ID" value="UYO74732.1"/>
    <property type="molecule type" value="Genomic_DNA"/>
</dbReference>
<organism evidence="3 4">
    <name type="scientific">Halomonas qinghailakensis</name>
    <dbReference type="NCBI Taxonomy" id="2937790"/>
    <lineage>
        <taxon>Bacteria</taxon>
        <taxon>Pseudomonadati</taxon>
        <taxon>Pseudomonadota</taxon>
        <taxon>Gammaproteobacteria</taxon>
        <taxon>Oceanospirillales</taxon>
        <taxon>Halomonadaceae</taxon>
        <taxon>Halomonas</taxon>
    </lineage>
</organism>
<evidence type="ECO:0000313" key="3">
    <source>
        <dbReference type="EMBL" id="UYO74732.1"/>
    </source>
</evidence>
<protein>
    <submittedName>
        <fullName evidence="3">Cobalamin-binding protein</fullName>
    </submittedName>
</protein>
<dbReference type="PANTHER" id="PTHR30535:SF34">
    <property type="entry name" value="MOLYBDATE-BINDING PROTEIN MOLA"/>
    <property type="match status" value="1"/>
</dbReference>
<dbReference type="RefSeq" id="WP_264018398.1">
    <property type="nucleotide sequence ID" value="NZ_CP096973.1"/>
</dbReference>
<name>A0AA46TSG3_9GAMM</name>
<keyword evidence="4" id="KW-1185">Reference proteome</keyword>
<dbReference type="SUPFAM" id="SSF53807">
    <property type="entry name" value="Helical backbone' metal receptor"/>
    <property type="match status" value="1"/>
</dbReference>
<dbReference type="NCBIfam" id="NF038402">
    <property type="entry name" value="TroA_like"/>
    <property type="match status" value="1"/>
</dbReference>
<dbReference type="Pfam" id="PF01497">
    <property type="entry name" value="Peripla_BP_2"/>
    <property type="match status" value="1"/>
</dbReference>
<evidence type="ECO:0000259" key="2">
    <source>
        <dbReference type="PROSITE" id="PS50983"/>
    </source>
</evidence>